<gene>
    <name evidence="2" type="ORF">A3H05_01480</name>
</gene>
<dbReference type="EMBL" id="MFIP01000023">
    <property type="protein sequence ID" value="OGF91570.1"/>
    <property type="molecule type" value="Genomic_DNA"/>
</dbReference>
<dbReference type="Proteomes" id="UP000177334">
    <property type="component" value="Unassembled WGS sequence"/>
</dbReference>
<evidence type="ECO:0000256" key="1">
    <source>
        <dbReference type="SAM" id="Phobius"/>
    </source>
</evidence>
<dbReference type="InterPro" id="IPR011042">
    <property type="entry name" value="6-blade_b-propeller_TolB-like"/>
</dbReference>
<evidence type="ECO:0008006" key="4">
    <source>
        <dbReference type="Google" id="ProtNLM"/>
    </source>
</evidence>
<keyword evidence="1" id="KW-0812">Transmembrane</keyword>
<organism evidence="2 3">
    <name type="scientific">Candidatus Giovannonibacteria bacterium RIFCSPLOWO2_12_FULL_43_26</name>
    <dbReference type="NCBI Taxonomy" id="1798363"/>
    <lineage>
        <taxon>Bacteria</taxon>
        <taxon>Candidatus Giovannoniibacteriota</taxon>
    </lineage>
</organism>
<evidence type="ECO:0000313" key="2">
    <source>
        <dbReference type="EMBL" id="OGF91570.1"/>
    </source>
</evidence>
<dbReference type="Gene3D" id="2.120.10.30">
    <property type="entry name" value="TolB, C-terminal domain"/>
    <property type="match status" value="1"/>
</dbReference>
<sequence length="406" mass="44214">MQNYLTRRNIIIAGVGMIIIIATVFYFGSKSGTQGTGGGFFGAIFPSAPTTPSGGVGAPTPAERGVGGVGELPLSVGAAKSLPVGTLIRLSNDNISSIAPIGTTSARYHKNIPENLGHLFERRADGADEEKRISNFTIPQVLRAIWAPNGKRAVIFYNLDDQIKKLLIDYSTTTLKTNFLPDAVSDVAFSPDSKSMAFINDGGDTQNIFTATSDFKNQRKILDNNIPGLEIFWPNQNFVALKTKSSYAIRGFLYTVNIESGIFTKIAEGLGLDAVWNKDGSGALYSRSDADGNMLNIKFLDVKTGVEKEFIVKTIAEKCAFLNTLKNVAYCGVPREKTLERMPDAWWQGKVGFQDDFVLLDTATGQSSVFVPTPTDITQPKLLLDDSFLLFRDKTSGNLWSLKLKP</sequence>
<dbReference type="AlphaFoldDB" id="A0A1F5XUJ1"/>
<name>A0A1F5XUJ1_9BACT</name>
<comment type="caution">
    <text evidence="2">The sequence shown here is derived from an EMBL/GenBank/DDBJ whole genome shotgun (WGS) entry which is preliminary data.</text>
</comment>
<proteinExistence type="predicted"/>
<keyword evidence="1" id="KW-1133">Transmembrane helix</keyword>
<evidence type="ECO:0000313" key="3">
    <source>
        <dbReference type="Proteomes" id="UP000177334"/>
    </source>
</evidence>
<accession>A0A1F5XUJ1</accession>
<protein>
    <recommendedName>
        <fullName evidence="4">Dipeptidylpeptidase IV N-terminal domain-containing protein</fullName>
    </recommendedName>
</protein>
<keyword evidence="1" id="KW-0472">Membrane</keyword>
<reference evidence="2 3" key="1">
    <citation type="journal article" date="2016" name="Nat. Commun.">
        <title>Thousands of microbial genomes shed light on interconnected biogeochemical processes in an aquifer system.</title>
        <authorList>
            <person name="Anantharaman K."/>
            <person name="Brown C.T."/>
            <person name="Hug L.A."/>
            <person name="Sharon I."/>
            <person name="Castelle C.J."/>
            <person name="Probst A.J."/>
            <person name="Thomas B.C."/>
            <person name="Singh A."/>
            <person name="Wilkins M.J."/>
            <person name="Karaoz U."/>
            <person name="Brodie E.L."/>
            <person name="Williams K.H."/>
            <person name="Hubbard S.S."/>
            <person name="Banfield J.F."/>
        </authorList>
    </citation>
    <scope>NUCLEOTIDE SEQUENCE [LARGE SCALE GENOMIC DNA]</scope>
</reference>
<dbReference type="SUPFAM" id="SSF82171">
    <property type="entry name" value="DPP6 N-terminal domain-like"/>
    <property type="match status" value="1"/>
</dbReference>
<feature type="transmembrane region" description="Helical" evidence="1">
    <location>
        <begin position="9"/>
        <end position="28"/>
    </location>
</feature>